<keyword evidence="4 10" id="KW-0808">Transferase</keyword>
<evidence type="ECO:0000256" key="3">
    <source>
        <dbReference type="ARBA" id="ARBA00022642"/>
    </source>
</evidence>
<dbReference type="InterPro" id="IPR014729">
    <property type="entry name" value="Rossmann-like_a/b/a_fold"/>
</dbReference>
<dbReference type="UniPathway" id="UPA00253">
    <property type="reaction ID" value="UER00332"/>
</dbReference>
<feature type="domain" description="Cytidyltransferase-like" evidence="11">
    <location>
        <begin position="9"/>
        <end position="174"/>
    </location>
</feature>
<reference evidence="12 13" key="1">
    <citation type="journal article" date="2001" name="J. Bacteriol.">
        <title>Genome sequence and comparative analysis of the solvent-producing bacterium Clostridium acetobutylicum.</title>
        <authorList>
            <person name="Nolling J."/>
            <person name="Breton G."/>
            <person name="Omelchenko M.V."/>
            <person name="Makarova K.S."/>
            <person name="Zeng Q."/>
            <person name="Gibson R."/>
            <person name="Lee H.M."/>
            <person name="Dubois J."/>
            <person name="Qiu D."/>
            <person name="Hitti J."/>
            <person name="Wolf Y.I."/>
            <person name="Tatusov R.L."/>
            <person name="Sabathe F."/>
            <person name="Doucette-Stamm L."/>
            <person name="Soucaille P."/>
            <person name="Daly M.J."/>
            <person name="Bennett G.N."/>
            <person name="Koonin E.V."/>
            <person name="Smith D.R."/>
        </authorList>
    </citation>
    <scope>NUCLEOTIDE SEQUENCE [LARGE SCALE GENOMIC DNA]</scope>
    <source>
        <strain evidence="13">ATCC 824 / DSM 792 / JCM 1419 / LMG 5710 / VKM B-1787</strain>
    </source>
</reference>
<dbReference type="PANTHER" id="PTHR39321:SF3">
    <property type="entry name" value="PHOSPHOPANTETHEINE ADENYLYLTRANSFERASE"/>
    <property type="match status" value="1"/>
</dbReference>
<evidence type="ECO:0000256" key="2">
    <source>
        <dbReference type="ARBA" id="ARBA00005019"/>
    </source>
</evidence>
<evidence type="ECO:0000313" key="13">
    <source>
        <dbReference type="Proteomes" id="UP000000814"/>
    </source>
</evidence>
<dbReference type="STRING" id="272562.CA_C1781"/>
<dbReference type="NCBIfam" id="TIGR00482">
    <property type="entry name" value="nicotinate (nicotinamide) nucleotide adenylyltransferase"/>
    <property type="match status" value="1"/>
</dbReference>
<dbReference type="eggNOG" id="COG1057">
    <property type="taxonomic scope" value="Bacteria"/>
</dbReference>
<dbReference type="CDD" id="cd02165">
    <property type="entry name" value="NMNAT"/>
    <property type="match status" value="1"/>
</dbReference>
<dbReference type="AlphaFoldDB" id="Q97I72"/>
<dbReference type="InterPro" id="IPR005248">
    <property type="entry name" value="NadD/NMNAT"/>
</dbReference>
<evidence type="ECO:0000256" key="1">
    <source>
        <dbReference type="ARBA" id="ARBA00002324"/>
    </source>
</evidence>
<dbReference type="Proteomes" id="UP000000814">
    <property type="component" value="Chromosome"/>
</dbReference>
<comment type="pathway">
    <text evidence="2 10">Cofactor biosynthesis; NAD(+) biosynthesis; deamido-NAD(+) from nicotinate D-ribonucleotide: step 1/1.</text>
</comment>
<gene>
    <name evidence="10" type="primary">nadD</name>
    <name evidence="12" type="ordered locus">CA_C1781</name>
</gene>
<name>Q97I72_CLOAB</name>
<dbReference type="OrthoDB" id="5295945at2"/>
<keyword evidence="13" id="KW-1185">Reference proteome</keyword>
<evidence type="ECO:0000256" key="10">
    <source>
        <dbReference type="HAMAP-Rule" id="MF_00244"/>
    </source>
</evidence>
<evidence type="ECO:0000256" key="6">
    <source>
        <dbReference type="ARBA" id="ARBA00022741"/>
    </source>
</evidence>
<protein>
    <recommendedName>
        <fullName evidence="10">Probable nicotinate-nucleotide adenylyltransferase</fullName>
        <ecNumber evidence="10">2.7.7.18</ecNumber>
    </recommendedName>
    <alternativeName>
        <fullName evidence="10">Deamido-NAD(+) diphosphorylase</fullName>
    </alternativeName>
    <alternativeName>
        <fullName evidence="10">Deamido-NAD(+) pyrophosphorylase</fullName>
    </alternativeName>
    <alternativeName>
        <fullName evidence="10">Nicotinate mononucleotide adenylyltransferase</fullName>
        <shortName evidence="10">NaMN adenylyltransferase</shortName>
    </alternativeName>
</protein>
<dbReference type="GO" id="GO:0005524">
    <property type="term" value="F:ATP binding"/>
    <property type="evidence" value="ECO:0007669"/>
    <property type="project" value="UniProtKB-KW"/>
</dbReference>
<dbReference type="Pfam" id="PF01467">
    <property type="entry name" value="CTP_transf_like"/>
    <property type="match status" value="1"/>
</dbReference>
<evidence type="ECO:0000256" key="5">
    <source>
        <dbReference type="ARBA" id="ARBA00022695"/>
    </source>
</evidence>
<dbReference type="KEGG" id="cac:CA_C1781"/>
<dbReference type="SMR" id="Q97I72"/>
<comment type="similarity">
    <text evidence="10">Belongs to the NadD family.</text>
</comment>
<dbReference type="EC" id="2.7.7.18" evidence="10"/>
<evidence type="ECO:0000256" key="4">
    <source>
        <dbReference type="ARBA" id="ARBA00022679"/>
    </source>
</evidence>
<dbReference type="SUPFAM" id="SSF52374">
    <property type="entry name" value="Nucleotidylyl transferase"/>
    <property type="match status" value="1"/>
</dbReference>
<organism evidence="12 13">
    <name type="scientific">Clostridium acetobutylicum (strain ATCC 824 / DSM 792 / JCM 1419 / IAM 19013 / LMG 5710 / NBRC 13948 / NRRL B-527 / VKM B-1787 / 2291 / W)</name>
    <dbReference type="NCBI Taxonomy" id="272562"/>
    <lineage>
        <taxon>Bacteria</taxon>
        <taxon>Bacillati</taxon>
        <taxon>Bacillota</taxon>
        <taxon>Clostridia</taxon>
        <taxon>Eubacteriales</taxon>
        <taxon>Clostridiaceae</taxon>
        <taxon>Clostridium</taxon>
    </lineage>
</organism>
<evidence type="ECO:0000313" key="12">
    <source>
        <dbReference type="EMBL" id="AAK79746.1"/>
    </source>
</evidence>
<comment type="function">
    <text evidence="1 10">Catalyzes the reversible adenylation of nicotinate mononucleotide (NaMN) to nicotinic acid adenine dinucleotide (NaAD).</text>
</comment>
<evidence type="ECO:0000256" key="8">
    <source>
        <dbReference type="ARBA" id="ARBA00023027"/>
    </source>
</evidence>
<keyword evidence="6 10" id="KW-0547">Nucleotide-binding</keyword>
<dbReference type="HOGENOM" id="CLU_069765_3_2_9"/>
<sequence length="201" mass="23607">MHSNNIILVYGGAFNPPSASHITLAKQLLNYTGAKKLMFVPVGNQYKKKELIPAYHRINMLQIACECNNRLEVNTTDVDFKRRLYTIETLEIIKKQNSDKDIYFIIGTDNLRDILNWKHWQRLLTEYKIIVMDRGEDTIFKVFKDIPILKKYKANLIQIPGLLVNNISSTLIRNNIRQDKTIEHLTIKKIIKYIKENNLYK</sequence>
<dbReference type="PANTHER" id="PTHR39321">
    <property type="entry name" value="NICOTINATE-NUCLEOTIDE ADENYLYLTRANSFERASE-RELATED"/>
    <property type="match status" value="1"/>
</dbReference>
<evidence type="ECO:0000259" key="11">
    <source>
        <dbReference type="Pfam" id="PF01467"/>
    </source>
</evidence>
<dbReference type="Gene3D" id="3.40.50.620">
    <property type="entry name" value="HUPs"/>
    <property type="match status" value="1"/>
</dbReference>
<accession>Q97I72</accession>
<proteinExistence type="inferred from homology"/>
<dbReference type="GO" id="GO:0009435">
    <property type="term" value="P:NAD+ biosynthetic process"/>
    <property type="evidence" value="ECO:0007669"/>
    <property type="project" value="UniProtKB-UniRule"/>
</dbReference>
<dbReference type="InterPro" id="IPR004821">
    <property type="entry name" value="Cyt_trans-like"/>
</dbReference>
<evidence type="ECO:0000256" key="7">
    <source>
        <dbReference type="ARBA" id="ARBA00022840"/>
    </source>
</evidence>
<dbReference type="EMBL" id="AE001437">
    <property type="protein sequence ID" value="AAK79746.1"/>
    <property type="molecule type" value="Genomic_DNA"/>
</dbReference>
<keyword evidence="7 10" id="KW-0067">ATP-binding</keyword>
<comment type="catalytic activity">
    <reaction evidence="9 10">
        <text>nicotinate beta-D-ribonucleotide + ATP + H(+) = deamido-NAD(+) + diphosphate</text>
        <dbReference type="Rhea" id="RHEA:22860"/>
        <dbReference type="ChEBI" id="CHEBI:15378"/>
        <dbReference type="ChEBI" id="CHEBI:30616"/>
        <dbReference type="ChEBI" id="CHEBI:33019"/>
        <dbReference type="ChEBI" id="CHEBI:57502"/>
        <dbReference type="ChEBI" id="CHEBI:58437"/>
        <dbReference type="EC" id="2.7.7.18"/>
    </reaction>
</comment>
<dbReference type="PIR" id="G97119">
    <property type="entry name" value="G97119"/>
</dbReference>
<keyword evidence="8 10" id="KW-0520">NAD</keyword>
<dbReference type="RefSeq" id="WP_010965087.1">
    <property type="nucleotide sequence ID" value="NC_003030.1"/>
</dbReference>
<keyword evidence="3 10" id="KW-0662">Pyridine nucleotide biosynthesis</keyword>
<dbReference type="PATRIC" id="fig|272562.8.peg.1987"/>
<keyword evidence="5 10" id="KW-0548">Nucleotidyltransferase</keyword>
<dbReference type="GeneID" id="44998275"/>
<dbReference type="GO" id="GO:0004515">
    <property type="term" value="F:nicotinate-nucleotide adenylyltransferase activity"/>
    <property type="evidence" value="ECO:0007669"/>
    <property type="project" value="UniProtKB-UniRule"/>
</dbReference>
<evidence type="ECO:0000256" key="9">
    <source>
        <dbReference type="ARBA" id="ARBA00048721"/>
    </source>
</evidence>
<dbReference type="HAMAP" id="MF_00244">
    <property type="entry name" value="NaMN_adenylyltr"/>
    <property type="match status" value="1"/>
</dbReference>